<name>A0ABU9ECI2_9BACT</name>
<dbReference type="RefSeq" id="WP_405278876.1">
    <property type="nucleotide sequence ID" value="NZ_CP144380.1"/>
</dbReference>
<comment type="caution">
    <text evidence="2">The sequence shown here is derived from an EMBL/GenBank/DDBJ whole genome shotgun (WGS) entry which is preliminary data.</text>
</comment>
<evidence type="ECO:0000259" key="1">
    <source>
        <dbReference type="Pfam" id="PF00882"/>
    </source>
</evidence>
<protein>
    <submittedName>
        <fullName evidence="2">Zinc dependent phospholipase C family protein</fullName>
    </submittedName>
</protein>
<sequence>MPSVTVHLRFADQVLDHWRRRSSTAPFDADDPAAANAFRQGAMGPDLGYVPGGHRPLSDLAHCLRTGDLARALIARARSPRERAFAWGWVTHVLADTLIHPMVGCAVGELVHGTPGVFEDGDRQPVAHVRVEAGLDALYAHRFPELRRLRHEPAFDAEGIDFLVGAFRDTYGATPEPRRFLRSHVTAARRGAQGVALAALTALTLPRDRRPLRTGHDPEAGPMAPVRGFLGRTSVGLGYLLPVLPSLWFLNAVRDVEETFVDLFLEEFELRGEGLANVNLDTGRPDVEERGYGGLQRSLDLLRRIGGHLPALPSPDSSHH</sequence>
<feature type="domain" description="Phospholipase C/D" evidence="1">
    <location>
        <begin position="6"/>
        <end position="148"/>
    </location>
</feature>
<dbReference type="InterPro" id="IPR029002">
    <property type="entry name" value="PLPC/GPLD1"/>
</dbReference>
<organism evidence="2 3">
    <name type="scientific">Gaopeijia maritima</name>
    <dbReference type="NCBI Taxonomy" id="3119007"/>
    <lineage>
        <taxon>Bacteria</taxon>
        <taxon>Pseudomonadati</taxon>
        <taxon>Gemmatimonadota</taxon>
        <taxon>Longimicrobiia</taxon>
        <taxon>Gaopeijiales</taxon>
        <taxon>Gaopeijiaceae</taxon>
        <taxon>Gaopeijia</taxon>
    </lineage>
</organism>
<accession>A0ABU9ECI2</accession>
<proteinExistence type="predicted"/>
<dbReference type="Proteomes" id="UP001484239">
    <property type="component" value="Unassembled WGS sequence"/>
</dbReference>
<dbReference type="EMBL" id="JBBHLI010000007">
    <property type="protein sequence ID" value="MEK9501818.1"/>
    <property type="molecule type" value="Genomic_DNA"/>
</dbReference>
<keyword evidence="3" id="KW-1185">Reference proteome</keyword>
<evidence type="ECO:0000313" key="3">
    <source>
        <dbReference type="Proteomes" id="UP001484239"/>
    </source>
</evidence>
<evidence type="ECO:0000313" key="2">
    <source>
        <dbReference type="EMBL" id="MEK9501818.1"/>
    </source>
</evidence>
<gene>
    <name evidence="2" type="ORF">WI372_12575</name>
</gene>
<reference evidence="2 3" key="1">
    <citation type="submission" date="2024-02" db="EMBL/GenBank/DDBJ databases">
        <title>A novel Gemmatimonadota bacterium.</title>
        <authorList>
            <person name="Du Z.-J."/>
            <person name="Ye Y.-Q."/>
        </authorList>
    </citation>
    <scope>NUCLEOTIDE SEQUENCE [LARGE SCALE GENOMIC DNA]</scope>
    <source>
        <strain evidence="2 3">DH-20</strain>
    </source>
</reference>
<dbReference type="Pfam" id="PF00882">
    <property type="entry name" value="Zn_dep_PLPC"/>
    <property type="match status" value="1"/>
</dbReference>